<dbReference type="GO" id="GO:0016020">
    <property type="term" value="C:membrane"/>
    <property type="evidence" value="ECO:0007669"/>
    <property type="project" value="UniProtKB-SubCell"/>
</dbReference>
<proteinExistence type="inferred from homology"/>
<evidence type="ECO:0000256" key="4">
    <source>
        <dbReference type="ARBA" id="ARBA00022989"/>
    </source>
</evidence>
<evidence type="ECO:0000313" key="7">
    <source>
        <dbReference type="EMBL" id="KAK3789705.1"/>
    </source>
</evidence>
<evidence type="ECO:0000313" key="8">
    <source>
        <dbReference type="Proteomes" id="UP001283361"/>
    </source>
</evidence>
<dbReference type="PANTHER" id="PTHR16007:SF15">
    <property type="entry name" value="TRANSMEMBRANE PROTEIN 45B"/>
    <property type="match status" value="1"/>
</dbReference>
<evidence type="ECO:0000256" key="6">
    <source>
        <dbReference type="SAM" id="Phobius"/>
    </source>
</evidence>
<evidence type="ECO:0008006" key="9">
    <source>
        <dbReference type="Google" id="ProtNLM"/>
    </source>
</evidence>
<reference evidence="7" key="1">
    <citation type="journal article" date="2023" name="G3 (Bethesda)">
        <title>A reference genome for the long-term kleptoplast-retaining sea slug Elysia crispata morphotype clarki.</title>
        <authorList>
            <person name="Eastman K.E."/>
            <person name="Pendleton A.L."/>
            <person name="Shaikh M.A."/>
            <person name="Suttiyut T."/>
            <person name="Ogas R."/>
            <person name="Tomko P."/>
            <person name="Gavelis G."/>
            <person name="Widhalm J.R."/>
            <person name="Wisecaver J.H."/>
        </authorList>
    </citation>
    <scope>NUCLEOTIDE SEQUENCE</scope>
    <source>
        <strain evidence="7">ECLA1</strain>
    </source>
</reference>
<keyword evidence="3 6" id="KW-0812">Transmembrane</keyword>
<organism evidence="7 8">
    <name type="scientific">Elysia crispata</name>
    <name type="common">lettuce slug</name>
    <dbReference type="NCBI Taxonomy" id="231223"/>
    <lineage>
        <taxon>Eukaryota</taxon>
        <taxon>Metazoa</taxon>
        <taxon>Spiralia</taxon>
        <taxon>Lophotrochozoa</taxon>
        <taxon>Mollusca</taxon>
        <taxon>Gastropoda</taxon>
        <taxon>Heterobranchia</taxon>
        <taxon>Euthyneura</taxon>
        <taxon>Panpulmonata</taxon>
        <taxon>Sacoglossa</taxon>
        <taxon>Placobranchoidea</taxon>
        <taxon>Plakobranchidae</taxon>
        <taxon>Elysia</taxon>
    </lineage>
</organism>
<evidence type="ECO:0000256" key="3">
    <source>
        <dbReference type="ARBA" id="ARBA00022692"/>
    </source>
</evidence>
<feature type="transmembrane region" description="Helical" evidence="6">
    <location>
        <begin position="264"/>
        <end position="286"/>
    </location>
</feature>
<protein>
    <recommendedName>
        <fullName evidence="9">Transmembrane protein 45B</fullName>
    </recommendedName>
</protein>
<dbReference type="InterPro" id="IPR006904">
    <property type="entry name" value="DUF716"/>
</dbReference>
<dbReference type="AlphaFoldDB" id="A0AAE1E137"/>
<dbReference type="InterPro" id="IPR042127">
    <property type="entry name" value="TMEM45"/>
</dbReference>
<gene>
    <name evidence="7" type="ORF">RRG08_035998</name>
</gene>
<accession>A0AAE1E137</accession>
<feature type="transmembrane region" description="Helical" evidence="6">
    <location>
        <begin position="223"/>
        <end position="244"/>
    </location>
</feature>
<name>A0AAE1E137_9GAST</name>
<evidence type="ECO:0000256" key="5">
    <source>
        <dbReference type="ARBA" id="ARBA00023136"/>
    </source>
</evidence>
<evidence type="ECO:0000256" key="2">
    <source>
        <dbReference type="ARBA" id="ARBA00006948"/>
    </source>
</evidence>
<evidence type="ECO:0000256" key="1">
    <source>
        <dbReference type="ARBA" id="ARBA00004141"/>
    </source>
</evidence>
<dbReference type="Pfam" id="PF04819">
    <property type="entry name" value="DUF716"/>
    <property type="match status" value="1"/>
</dbReference>
<dbReference type="EMBL" id="JAWDGP010001628">
    <property type="protein sequence ID" value="KAK3789705.1"/>
    <property type="molecule type" value="Genomic_DNA"/>
</dbReference>
<feature type="transmembrane region" description="Helical" evidence="6">
    <location>
        <begin position="41"/>
        <end position="63"/>
    </location>
</feature>
<sequence length="360" mass="40351">MEHHHAQFYSDHQSVIIDASLLNSSGLPLLNSTVHDPPGTILGHVIASVSWFTIGFLYTVLAFQRHYTCRQRGSKYISSVEFPVDFLPGSLTNVPVVALIKTVGATTFFISAVVADLEPGSMEEAGQWQHELMSVAFIVSGIIDMVLSSSRARRFIPDGADYLAFFVTFLTELQQLVVHLDSRDAVDGRLHQLMAVTAAAGAISLVAEAVFRRHVMMAAIRGFSIMLQGTWVMNLMVVLYHPGVEEPFWNPNSHSTVALVSLMFAWHIIVDAVLVLALNLYFVWFYSRPQYKVVPHSDTCKYGSRWQLLAMEQLKDGTILTHGKTEMDLDDPLDSVPFHDIDCESELEFQRPEPTKVRRK</sequence>
<keyword evidence="8" id="KW-1185">Reference proteome</keyword>
<comment type="subcellular location">
    <subcellularLocation>
        <location evidence="1">Membrane</location>
        <topology evidence="1">Multi-pass membrane protein</topology>
    </subcellularLocation>
</comment>
<dbReference type="PANTHER" id="PTHR16007">
    <property type="entry name" value="EPIDIDYMAL MEMBRANE PROTEIN E9-RELATED"/>
    <property type="match status" value="1"/>
</dbReference>
<comment type="caution">
    <text evidence="7">The sequence shown here is derived from an EMBL/GenBank/DDBJ whole genome shotgun (WGS) entry which is preliminary data.</text>
</comment>
<keyword evidence="4 6" id="KW-1133">Transmembrane helix</keyword>
<keyword evidence="5 6" id="KW-0472">Membrane</keyword>
<dbReference type="Proteomes" id="UP001283361">
    <property type="component" value="Unassembled WGS sequence"/>
</dbReference>
<comment type="similarity">
    <text evidence="2">Belongs to the TMEM45 family.</text>
</comment>